<evidence type="ECO:0000256" key="1">
    <source>
        <dbReference type="ARBA" id="ARBA00006227"/>
    </source>
</evidence>
<dbReference type="GO" id="GO:0003735">
    <property type="term" value="F:structural constituent of ribosome"/>
    <property type="evidence" value="ECO:0007669"/>
    <property type="project" value="InterPro"/>
</dbReference>
<dbReference type="GO" id="GO:0006412">
    <property type="term" value="P:translation"/>
    <property type="evidence" value="ECO:0007669"/>
    <property type="project" value="InterPro"/>
</dbReference>
<dbReference type="GO" id="GO:0017148">
    <property type="term" value="P:negative regulation of translation"/>
    <property type="evidence" value="ECO:0007669"/>
    <property type="project" value="TreeGrafter"/>
</dbReference>
<reference evidence="7 8" key="1">
    <citation type="journal article" date="2019" name="Sci. Rep.">
        <title>Comparative genomics of chytrid fungi reveal insights into the obligate biotrophic and pathogenic lifestyle of Synchytrium endobioticum.</title>
        <authorList>
            <person name="van de Vossenberg B.T.L.H."/>
            <person name="Warris S."/>
            <person name="Nguyen H.D.T."/>
            <person name="van Gent-Pelzer M.P.E."/>
            <person name="Joly D.L."/>
            <person name="van de Geest H.C."/>
            <person name="Bonants P.J.M."/>
            <person name="Smith D.S."/>
            <person name="Levesque C.A."/>
            <person name="van der Lee T.A.J."/>
        </authorList>
    </citation>
    <scope>NUCLEOTIDE SEQUENCE [LARGE SCALE GENOMIC DNA]</scope>
    <source>
        <strain evidence="5 8">LEV6574</strain>
        <strain evidence="6 7">MB42</strain>
    </source>
</reference>
<dbReference type="InterPro" id="IPR005822">
    <property type="entry name" value="Ribosomal_uL13"/>
</dbReference>
<dbReference type="EMBL" id="QEAN01000041">
    <property type="protein sequence ID" value="TPX52229.1"/>
    <property type="molecule type" value="Genomic_DNA"/>
</dbReference>
<evidence type="ECO:0008006" key="9">
    <source>
        <dbReference type="Google" id="ProtNLM"/>
    </source>
</evidence>
<evidence type="ECO:0000313" key="6">
    <source>
        <dbReference type="EMBL" id="TPX52229.1"/>
    </source>
</evidence>
<dbReference type="PANTHER" id="PTHR11545:SF2">
    <property type="entry name" value="LARGE RIBOSOMAL SUBUNIT PROTEIN UL13M"/>
    <property type="match status" value="1"/>
</dbReference>
<dbReference type="PANTHER" id="PTHR11545">
    <property type="entry name" value="RIBOSOMAL PROTEIN L13"/>
    <property type="match status" value="1"/>
</dbReference>
<organism evidence="5 8">
    <name type="scientific">Synchytrium endobioticum</name>
    <dbReference type="NCBI Taxonomy" id="286115"/>
    <lineage>
        <taxon>Eukaryota</taxon>
        <taxon>Fungi</taxon>
        <taxon>Fungi incertae sedis</taxon>
        <taxon>Chytridiomycota</taxon>
        <taxon>Chytridiomycota incertae sedis</taxon>
        <taxon>Chytridiomycetes</taxon>
        <taxon>Synchytriales</taxon>
        <taxon>Synchytriaceae</taxon>
        <taxon>Synchytrium</taxon>
    </lineage>
</organism>
<dbReference type="PIRSF" id="PIRSF002181">
    <property type="entry name" value="Ribosomal_L13"/>
    <property type="match status" value="1"/>
</dbReference>
<protein>
    <recommendedName>
        <fullName evidence="9">Ribosomal protein L13</fullName>
    </recommendedName>
</protein>
<dbReference type="InterPro" id="IPR005823">
    <property type="entry name" value="Ribosomal_uL13_bac-type"/>
</dbReference>
<dbReference type="NCBIfam" id="TIGR01066">
    <property type="entry name" value="rplM_bact"/>
    <property type="match status" value="1"/>
</dbReference>
<comment type="caution">
    <text evidence="5">The sequence shown here is derived from an EMBL/GenBank/DDBJ whole genome shotgun (WGS) entry which is preliminary data.</text>
</comment>
<accession>A0A507DCL6</accession>
<dbReference type="GO" id="GO:0003729">
    <property type="term" value="F:mRNA binding"/>
    <property type="evidence" value="ECO:0007669"/>
    <property type="project" value="TreeGrafter"/>
</dbReference>
<evidence type="ECO:0000313" key="5">
    <source>
        <dbReference type="EMBL" id="TPX49429.1"/>
    </source>
</evidence>
<comment type="similarity">
    <text evidence="1 4">Belongs to the universal ribosomal protein uL13 family.</text>
</comment>
<keyword evidence="7" id="KW-1185">Reference proteome</keyword>
<dbReference type="Proteomes" id="UP000317494">
    <property type="component" value="Unassembled WGS sequence"/>
</dbReference>
<dbReference type="Proteomes" id="UP000320475">
    <property type="component" value="Unassembled WGS sequence"/>
</dbReference>
<sequence>MSWSPLGKTGLAYAKVWHLVDAKDKSLGRLAARIGIALRGKYKPIYNPAVDTGDYVVVINARHVALSGTKKEDKLYHWHTGWPGGLKKATFNQLVEKNPILPLQKAIYGMLPKNNLRHVWMSRLKIFPDDQHPYGANIMKDQNVDPPQNHSPSY</sequence>
<evidence type="ECO:0000313" key="7">
    <source>
        <dbReference type="Proteomes" id="UP000317494"/>
    </source>
</evidence>
<dbReference type="Gene3D" id="3.90.1180.10">
    <property type="entry name" value="Ribosomal protein L13"/>
    <property type="match status" value="1"/>
</dbReference>
<dbReference type="GO" id="GO:0005762">
    <property type="term" value="C:mitochondrial large ribosomal subunit"/>
    <property type="evidence" value="ECO:0007669"/>
    <property type="project" value="TreeGrafter"/>
</dbReference>
<evidence type="ECO:0000256" key="3">
    <source>
        <dbReference type="ARBA" id="ARBA00023274"/>
    </source>
</evidence>
<keyword evidence="2 4" id="KW-0689">Ribosomal protein</keyword>
<dbReference type="CDD" id="cd00392">
    <property type="entry name" value="Ribosomal_L13"/>
    <property type="match status" value="1"/>
</dbReference>
<proteinExistence type="inferred from homology"/>
<dbReference type="SUPFAM" id="SSF52161">
    <property type="entry name" value="Ribosomal protein L13"/>
    <property type="match status" value="1"/>
</dbReference>
<dbReference type="STRING" id="286115.A0A507DCL6"/>
<keyword evidence="3 4" id="KW-0687">Ribonucleoprotein</keyword>
<dbReference type="VEuPathDB" id="FungiDB:SeMB42_g01568"/>
<dbReference type="InterPro" id="IPR023563">
    <property type="entry name" value="Ribosomal_uL13_CS"/>
</dbReference>
<dbReference type="PROSITE" id="PS00783">
    <property type="entry name" value="RIBOSOMAL_L13"/>
    <property type="match status" value="1"/>
</dbReference>
<dbReference type="EMBL" id="QEAM01000033">
    <property type="protein sequence ID" value="TPX49429.1"/>
    <property type="molecule type" value="Genomic_DNA"/>
</dbReference>
<gene>
    <name evidence="5" type="ORF">SeLEV6574_g01453</name>
    <name evidence="6" type="ORF">SeMB42_g01568</name>
</gene>
<dbReference type="AlphaFoldDB" id="A0A507DCL6"/>
<dbReference type="Pfam" id="PF00572">
    <property type="entry name" value="Ribosomal_L13"/>
    <property type="match status" value="1"/>
</dbReference>
<evidence type="ECO:0000256" key="2">
    <source>
        <dbReference type="ARBA" id="ARBA00022980"/>
    </source>
</evidence>
<name>A0A507DCL6_9FUNG</name>
<evidence type="ECO:0000313" key="8">
    <source>
        <dbReference type="Proteomes" id="UP000320475"/>
    </source>
</evidence>
<dbReference type="HAMAP" id="MF_01366">
    <property type="entry name" value="Ribosomal_uL13"/>
    <property type="match status" value="1"/>
</dbReference>
<evidence type="ECO:0000256" key="4">
    <source>
        <dbReference type="RuleBase" id="RU003877"/>
    </source>
</evidence>
<dbReference type="OrthoDB" id="274622at2759"/>
<dbReference type="InterPro" id="IPR036899">
    <property type="entry name" value="Ribosomal_uL13_sf"/>
</dbReference>